<name>A0A8J4M771_9PROT</name>
<feature type="compositionally biased region" description="Basic residues" evidence="1">
    <location>
        <begin position="66"/>
        <end position="75"/>
    </location>
</feature>
<dbReference type="EMBL" id="DTQM01000213">
    <property type="protein sequence ID" value="HGC43753.1"/>
    <property type="molecule type" value="Genomic_DNA"/>
</dbReference>
<sequence length="75" mass="8623">MQHRRKAAVLLQTLQVRQAVAVGEVQENHRKHHLDIQPSLAADDLHVLADRRRQPTAVDQLEIQRQTRRRGHPGA</sequence>
<comment type="caution">
    <text evidence="2">The sequence shown here is derived from an EMBL/GenBank/DDBJ whole genome shotgun (WGS) entry which is preliminary data.</text>
</comment>
<accession>A0A8J4M771</accession>
<reference evidence="2" key="1">
    <citation type="journal article" date="2020" name="mSystems">
        <title>Genome- and Community-Level Interaction Insights into Carbon Utilization and Element Cycling Functions of Hydrothermarchaeota in Hydrothermal Sediment.</title>
        <authorList>
            <person name="Zhou Z."/>
            <person name="Liu Y."/>
            <person name="Xu W."/>
            <person name="Pan J."/>
            <person name="Luo Z.H."/>
            <person name="Li M."/>
        </authorList>
    </citation>
    <scope>NUCLEOTIDE SEQUENCE</scope>
    <source>
        <strain evidence="2">SpSt-997</strain>
    </source>
</reference>
<gene>
    <name evidence="2" type="ORF">ENY07_11120</name>
</gene>
<feature type="region of interest" description="Disordered" evidence="1">
    <location>
        <begin position="51"/>
        <end position="75"/>
    </location>
</feature>
<dbReference type="AlphaFoldDB" id="A0A8J4M771"/>
<proteinExistence type="predicted"/>
<evidence type="ECO:0000313" key="2">
    <source>
        <dbReference type="EMBL" id="HGC43753.1"/>
    </source>
</evidence>
<organism evidence="2">
    <name type="scientific">Acidicaldus sp</name>
    <dbReference type="NCBI Taxonomy" id="1872105"/>
    <lineage>
        <taxon>Bacteria</taxon>
        <taxon>Pseudomonadati</taxon>
        <taxon>Pseudomonadota</taxon>
        <taxon>Alphaproteobacteria</taxon>
        <taxon>Acetobacterales</taxon>
        <taxon>Acetobacteraceae</taxon>
        <taxon>Acidicaldus</taxon>
    </lineage>
</organism>
<protein>
    <submittedName>
        <fullName evidence="2">Uncharacterized protein</fullName>
    </submittedName>
</protein>
<evidence type="ECO:0000256" key="1">
    <source>
        <dbReference type="SAM" id="MobiDB-lite"/>
    </source>
</evidence>